<dbReference type="Pfam" id="PF02895">
    <property type="entry name" value="H-kinase_dim"/>
    <property type="match status" value="1"/>
</dbReference>
<dbReference type="InterPro" id="IPR036890">
    <property type="entry name" value="HATPase_C_sf"/>
</dbReference>
<feature type="domain" description="Histidine kinase" evidence="12">
    <location>
        <begin position="292"/>
        <end position="538"/>
    </location>
</feature>
<dbReference type="GO" id="GO:0006935">
    <property type="term" value="P:chemotaxis"/>
    <property type="evidence" value="ECO:0007669"/>
    <property type="project" value="UniProtKB-KW"/>
</dbReference>
<keyword evidence="6" id="KW-0808">Transferase</keyword>
<comment type="catalytic activity">
    <reaction evidence="1">
        <text>ATP + protein L-histidine = ADP + protein N-phospho-L-histidine.</text>
        <dbReference type="EC" id="2.7.13.3"/>
    </reaction>
</comment>
<gene>
    <name evidence="15" type="ORF">SAMN04488506_0066</name>
</gene>
<evidence type="ECO:0000256" key="2">
    <source>
        <dbReference type="ARBA" id="ARBA00012438"/>
    </source>
</evidence>
<evidence type="ECO:0000256" key="10">
    <source>
        <dbReference type="ARBA" id="ARBA00023012"/>
    </source>
</evidence>
<keyword evidence="4" id="KW-0145">Chemotaxis</keyword>
<dbReference type="GO" id="GO:0005737">
    <property type="term" value="C:cytoplasm"/>
    <property type="evidence" value="ECO:0007669"/>
    <property type="project" value="InterPro"/>
</dbReference>
<dbReference type="SUPFAM" id="SSF55874">
    <property type="entry name" value="ATPase domain of HSP90 chaperone/DNA topoisomerase II/histidine kinase"/>
    <property type="match status" value="1"/>
</dbReference>
<dbReference type="InterPro" id="IPR004105">
    <property type="entry name" value="CheA-like_dim"/>
</dbReference>
<dbReference type="InterPro" id="IPR036641">
    <property type="entry name" value="HPT_dom_sf"/>
</dbReference>
<evidence type="ECO:0000256" key="5">
    <source>
        <dbReference type="ARBA" id="ARBA00022553"/>
    </source>
</evidence>
<dbReference type="FunFam" id="3.30.565.10:FF:000016">
    <property type="entry name" value="Chemotaxis protein CheA, putative"/>
    <property type="match status" value="1"/>
</dbReference>
<evidence type="ECO:0000259" key="14">
    <source>
        <dbReference type="PROSITE" id="PS50894"/>
    </source>
</evidence>
<dbReference type="InterPro" id="IPR036061">
    <property type="entry name" value="CheW-like_dom_sf"/>
</dbReference>
<dbReference type="PANTHER" id="PTHR43395">
    <property type="entry name" value="SENSOR HISTIDINE KINASE CHEA"/>
    <property type="match status" value="1"/>
</dbReference>
<keyword evidence="10" id="KW-0902">Two-component regulatory system</keyword>
<feature type="modified residue" description="Phosphohistidine" evidence="11">
    <location>
        <position position="47"/>
    </location>
</feature>
<dbReference type="InterPro" id="IPR010808">
    <property type="entry name" value="CheA_P2-bd"/>
</dbReference>
<dbReference type="SMART" id="SM00260">
    <property type="entry name" value="CheW"/>
    <property type="match status" value="1"/>
</dbReference>
<evidence type="ECO:0000256" key="8">
    <source>
        <dbReference type="ARBA" id="ARBA00022777"/>
    </source>
</evidence>
<dbReference type="InterPro" id="IPR003594">
    <property type="entry name" value="HATPase_dom"/>
</dbReference>
<dbReference type="Gene3D" id="2.30.30.40">
    <property type="entry name" value="SH3 Domains"/>
    <property type="match status" value="1"/>
</dbReference>
<dbReference type="CDD" id="cd00088">
    <property type="entry name" value="HPT"/>
    <property type="match status" value="1"/>
</dbReference>
<evidence type="ECO:0000256" key="7">
    <source>
        <dbReference type="ARBA" id="ARBA00022741"/>
    </source>
</evidence>
<dbReference type="Pfam" id="PF01627">
    <property type="entry name" value="Hpt"/>
    <property type="match status" value="1"/>
</dbReference>
<reference evidence="15 16" key="1">
    <citation type="submission" date="2016-10" db="EMBL/GenBank/DDBJ databases">
        <authorList>
            <person name="de Groot N.N."/>
        </authorList>
    </citation>
    <scope>NUCLEOTIDE SEQUENCE [LARGE SCALE GENOMIC DNA]</scope>
    <source>
        <strain evidence="15 16">DSM 20581</strain>
    </source>
</reference>
<dbReference type="SUPFAM" id="SSF47226">
    <property type="entry name" value="Histidine-containing phosphotransfer domain, HPT domain"/>
    <property type="match status" value="1"/>
</dbReference>
<dbReference type="RefSeq" id="WP_092479042.1">
    <property type="nucleotide sequence ID" value="NZ_FOXW01000001.1"/>
</dbReference>
<keyword evidence="8 15" id="KW-0418">Kinase</keyword>
<dbReference type="Pfam" id="PF07194">
    <property type="entry name" value="P2"/>
    <property type="match status" value="1"/>
</dbReference>
<dbReference type="Pfam" id="PF01584">
    <property type="entry name" value="CheW"/>
    <property type="match status" value="1"/>
</dbReference>
<dbReference type="InterPro" id="IPR002545">
    <property type="entry name" value="CheW-lke_dom"/>
</dbReference>
<feature type="domain" description="HPt" evidence="14">
    <location>
        <begin position="1"/>
        <end position="104"/>
    </location>
</feature>
<evidence type="ECO:0000256" key="9">
    <source>
        <dbReference type="ARBA" id="ARBA00022840"/>
    </source>
</evidence>
<dbReference type="SUPFAM" id="SSF50341">
    <property type="entry name" value="CheW-like"/>
    <property type="match status" value="1"/>
</dbReference>
<evidence type="ECO:0000313" key="15">
    <source>
        <dbReference type="EMBL" id="SFP96219.1"/>
    </source>
</evidence>
<keyword evidence="9" id="KW-0067">ATP-binding</keyword>
<dbReference type="OrthoDB" id="9803176at2"/>
<dbReference type="Gene3D" id="3.30.70.1110">
    <property type="entry name" value="Histidine kinase CheA-like, P2 response regulator-binding domain"/>
    <property type="match status" value="1"/>
</dbReference>
<dbReference type="PROSITE" id="PS50109">
    <property type="entry name" value="HIS_KIN"/>
    <property type="match status" value="1"/>
</dbReference>
<evidence type="ECO:0000256" key="1">
    <source>
        <dbReference type="ARBA" id="ARBA00000085"/>
    </source>
</evidence>
<evidence type="ECO:0000259" key="13">
    <source>
        <dbReference type="PROSITE" id="PS50851"/>
    </source>
</evidence>
<dbReference type="InterPro" id="IPR008207">
    <property type="entry name" value="Sig_transdc_His_kin_Hpt_dom"/>
</dbReference>
<dbReference type="SMART" id="SM00073">
    <property type="entry name" value="HPT"/>
    <property type="match status" value="1"/>
</dbReference>
<protein>
    <recommendedName>
        <fullName evidence="3">Chemotaxis protein CheA</fullName>
        <ecNumber evidence="2">2.7.13.3</ecNumber>
    </recommendedName>
</protein>
<dbReference type="SUPFAM" id="SSF47384">
    <property type="entry name" value="Homodimeric domain of signal transducing histidine kinase"/>
    <property type="match status" value="1"/>
</dbReference>
<proteinExistence type="predicted"/>
<dbReference type="PROSITE" id="PS50851">
    <property type="entry name" value="CHEW"/>
    <property type="match status" value="1"/>
</dbReference>
<dbReference type="AlphaFoldDB" id="A0A1I5UM19"/>
<evidence type="ECO:0000259" key="12">
    <source>
        <dbReference type="PROSITE" id="PS50109"/>
    </source>
</evidence>
<dbReference type="EC" id="2.7.13.3" evidence="2"/>
<dbReference type="Gene3D" id="3.30.565.10">
    <property type="entry name" value="Histidine kinase-like ATPase, C-terminal domain"/>
    <property type="match status" value="1"/>
</dbReference>
<evidence type="ECO:0000256" key="3">
    <source>
        <dbReference type="ARBA" id="ARBA00021495"/>
    </source>
</evidence>
<evidence type="ECO:0000256" key="4">
    <source>
        <dbReference type="ARBA" id="ARBA00022500"/>
    </source>
</evidence>
<dbReference type="InterPro" id="IPR037052">
    <property type="entry name" value="CheA-like_P2_sf"/>
</dbReference>
<keyword evidence="5 11" id="KW-0597">Phosphoprotein</keyword>
<evidence type="ECO:0000313" key="16">
    <source>
        <dbReference type="Proteomes" id="UP000199136"/>
    </source>
</evidence>
<keyword evidence="7" id="KW-0547">Nucleotide-binding</keyword>
<dbReference type="SMART" id="SM00387">
    <property type="entry name" value="HATPase_c"/>
    <property type="match status" value="1"/>
</dbReference>
<organism evidence="15 16">
    <name type="scientific">Desemzia incerta</name>
    <dbReference type="NCBI Taxonomy" id="82801"/>
    <lineage>
        <taxon>Bacteria</taxon>
        <taxon>Bacillati</taxon>
        <taxon>Bacillota</taxon>
        <taxon>Bacilli</taxon>
        <taxon>Lactobacillales</taxon>
        <taxon>Carnobacteriaceae</taxon>
        <taxon>Desemzia</taxon>
    </lineage>
</organism>
<dbReference type="InterPro" id="IPR036097">
    <property type="entry name" value="HisK_dim/P_sf"/>
</dbReference>
<sequence length="678" mass="74766">MDDNSKYLELFFEESDEHIQSLNDCVLDLESDPENQEIIDDMFRSAHTLKGMAGTMGYDSLAQLTHKMENVFDLLKKKIIKADSRSIELIFSCLDSISAIVEDLRQGGEGVLDVADLVVRLNAISEGEQDVSVEEKTVAESDDNFNSQLHFIDESDVAVIESAAADGYQAYTVTIKIEETSGMKNARVFLVMSKLDQQGEVLHSEPNAEVLENEDFGSIFKVVLLTQADEETLKEAALNNSEIEDVLVKEFDSNDVVSEKEIEEKVVLEAKAVPVEEAKKETVKKTASKSTQSNQTVRVDITKLDDFLNAVSELLIYRTRLESISQDNEIKEMNEPLEQFARITTELQDLVLKIRLQPVSTVMTNFPRMIRDLGNDLGKKYNLVIEGGETELDRTVVSELGEPLIHLIRNAADHGIEMPEDRQKIGKDPAGLIHISAYQEGNRVVLTVRDDGKGLNPQAIKESAERKGIVTTGLSDLELQHLIFHPGFSTAKEVTGISGRGVGMDAVQQKIHSLGGTVEIISAINQGTTFKINLPLTLSIIDSLLIKVGDSTFAIPRGIIEKVVSPGPGEIIQTYENEIYTTGGATPVIRLTEVLGMEETNNPEPYLIIVKLGENRFALKIDDIIKQQEIVIKDLGKELSQVNCYSGATILGNGEIVLILDVTAIANESQGVQNAIRV</sequence>
<dbReference type="InterPro" id="IPR005467">
    <property type="entry name" value="His_kinase_dom"/>
</dbReference>
<dbReference type="PANTHER" id="PTHR43395:SF1">
    <property type="entry name" value="CHEMOTAXIS PROTEIN CHEA"/>
    <property type="match status" value="1"/>
</dbReference>
<keyword evidence="16" id="KW-1185">Reference proteome</keyword>
<dbReference type="PRINTS" id="PR00344">
    <property type="entry name" value="BCTRLSENSOR"/>
</dbReference>
<dbReference type="Gene3D" id="1.20.120.160">
    <property type="entry name" value="HPT domain"/>
    <property type="match status" value="1"/>
</dbReference>
<dbReference type="Gene3D" id="1.10.287.560">
    <property type="entry name" value="Histidine kinase CheA-like, homodimeric domain"/>
    <property type="match status" value="1"/>
</dbReference>
<name>A0A1I5UM19_9LACT</name>
<dbReference type="Proteomes" id="UP000199136">
    <property type="component" value="Unassembled WGS sequence"/>
</dbReference>
<accession>A0A1I5UM19</accession>
<dbReference type="STRING" id="82801.SAMN04488506_0066"/>
<dbReference type="GO" id="GO:0005524">
    <property type="term" value="F:ATP binding"/>
    <property type="evidence" value="ECO:0007669"/>
    <property type="project" value="UniProtKB-KW"/>
</dbReference>
<dbReference type="GO" id="GO:0000155">
    <property type="term" value="F:phosphorelay sensor kinase activity"/>
    <property type="evidence" value="ECO:0007669"/>
    <property type="project" value="InterPro"/>
</dbReference>
<evidence type="ECO:0000256" key="11">
    <source>
        <dbReference type="PROSITE-ProRule" id="PRU00110"/>
    </source>
</evidence>
<dbReference type="InterPro" id="IPR051315">
    <property type="entry name" value="Bact_Chemotaxis_CheA"/>
</dbReference>
<dbReference type="InterPro" id="IPR004358">
    <property type="entry name" value="Sig_transdc_His_kin-like_C"/>
</dbReference>
<dbReference type="Pfam" id="PF02518">
    <property type="entry name" value="HATPase_c"/>
    <property type="match status" value="1"/>
</dbReference>
<dbReference type="PROSITE" id="PS50894">
    <property type="entry name" value="HPT"/>
    <property type="match status" value="1"/>
</dbReference>
<dbReference type="SUPFAM" id="SSF55052">
    <property type="entry name" value="CheY-binding domain of CheA"/>
    <property type="match status" value="1"/>
</dbReference>
<dbReference type="SMART" id="SM01231">
    <property type="entry name" value="H-kinase_dim"/>
    <property type="match status" value="1"/>
</dbReference>
<dbReference type="InterPro" id="IPR035891">
    <property type="entry name" value="CheY-binding_CheA"/>
</dbReference>
<dbReference type="InterPro" id="IPR037006">
    <property type="entry name" value="CheA-like_homodim_sf"/>
</dbReference>
<dbReference type="EMBL" id="FOXW01000001">
    <property type="protein sequence ID" value="SFP96219.1"/>
    <property type="molecule type" value="Genomic_DNA"/>
</dbReference>
<evidence type="ECO:0000256" key="6">
    <source>
        <dbReference type="ARBA" id="ARBA00022679"/>
    </source>
</evidence>
<feature type="domain" description="CheW-like" evidence="13">
    <location>
        <begin position="540"/>
        <end position="671"/>
    </location>
</feature>